<reference evidence="1 2" key="1">
    <citation type="journal article" date="2020" name="ISME J.">
        <title>Uncovering the hidden diversity of litter-decomposition mechanisms in mushroom-forming fungi.</title>
        <authorList>
            <person name="Floudas D."/>
            <person name="Bentzer J."/>
            <person name="Ahren D."/>
            <person name="Johansson T."/>
            <person name="Persson P."/>
            <person name="Tunlid A."/>
        </authorList>
    </citation>
    <scope>NUCLEOTIDE SEQUENCE [LARGE SCALE GENOMIC DNA]</scope>
    <source>
        <strain evidence="1 2">CBS 291.85</strain>
    </source>
</reference>
<evidence type="ECO:0000313" key="1">
    <source>
        <dbReference type="EMBL" id="KAF5345527.1"/>
    </source>
</evidence>
<sequence length="496" mass="56200">MDSSTAPSGLTHEEILRSIADGTRDIQRMNAQISRLWSALDFIVQKRDNHLQHVSSLRRSITSPIPTETLQKIFMYCIEEFPVISGSEGMAAPLVLTHVCRRWQYICLDTPGLWSSMHVVVPNPGTFAVAKKATMVLNVLRAFLERSRDLPLDISVYFRHIRSWDVIPEGTQDQRAFHVILDVFRYIVNHSRRWKYVKILVPSSYFVQATSLMTSEDLPCLERAIICTSQSLGALSGAPQLRQLSLLFDDDQSLTGPTSRWGPSSDTWVQLKVLKLRASSSFYTADILSVLGSCPNLEQCMLDINELYDEHRFMMPVTPQICILPHVEALHVATANIKLNINVSLTPDFGVTAQIVDLLAQHCGSLQNLNLIHEGYDEDSYFMDDDLLQAFTTPPPEHGMLCPQLQELVFNDRGALSDQVFSDFIVARVTSRRTFAKPLERVIVNTSRSEFASRFSPENLPLEEVRVIKDSYYNALVLGHYIPKSREITIDTSDYY</sequence>
<organism evidence="1 2">
    <name type="scientific">Tetrapyrgos nigripes</name>
    <dbReference type="NCBI Taxonomy" id="182062"/>
    <lineage>
        <taxon>Eukaryota</taxon>
        <taxon>Fungi</taxon>
        <taxon>Dikarya</taxon>
        <taxon>Basidiomycota</taxon>
        <taxon>Agaricomycotina</taxon>
        <taxon>Agaricomycetes</taxon>
        <taxon>Agaricomycetidae</taxon>
        <taxon>Agaricales</taxon>
        <taxon>Marasmiineae</taxon>
        <taxon>Marasmiaceae</taxon>
        <taxon>Tetrapyrgos</taxon>
    </lineage>
</organism>
<dbReference type="Gene3D" id="3.80.10.10">
    <property type="entry name" value="Ribonuclease Inhibitor"/>
    <property type="match status" value="1"/>
</dbReference>
<dbReference type="Proteomes" id="UP000559256">
    <property type="component" value="Unassembled WGS sequence"/>
</dbReference>
<accession>A0A8H5CPD6</accession>
<gene>
    <name evidence="1" type="ORF">D9758_012015</name>
</gene>
<name>A0A8H5CPD6_9AGAR</name>
<dbReference type="SUPFAM" id="SSF52047">
    <property type="entry name" value="RNI-like"/>
    <property type="match status" value="1"/>
</dbReference>
<dbReference type="InterPro" id="IPR032675">
    <property type="entry name" value="LRR_dom_sf"/>
</dbReference>
<proteinExistence type="predicted"/>
<dbReference type="EMBL" id="JAACJM010000111">
    <property type="protein sequence ID" value="KAF5345527.1"/>
    <property type="molecule type" value="Genomic_DNA"/>
</dbReference>
<dbReference type="AlphaFoldDB" id="A0A8H5CPD6"/>
<keyword evidence="2" id="KW-1185">Reference proteome</keyword>
<evidence type="ECO:0008006" key="3">
    <source>
        <dbReference type="Google" id="ProtNLM"/>
    </source>
</evidence>
<evidence type="ECO:0000313" key="2">
    <source>
        <dbReference type="Proteomes" id="UP000559256"/>
    </source>
</evidence>
<comment type="caution">
    <text evidence="1">The sequence shown here is derived from an EMBL/GenBank/DDBJ whole genome shotgun (WGS) entry which is preliminary data.</text>
</comment>
<dbReference type="OrthoDB" id="3365698at2759"/>
<protein>
    <recommendedName>
        <fullName evidence="3">F-box domain-containing protein</fullName>
    </recommendedName>
</protein>